<feature type="compositionally biased region" description="Polar residues" evidence="1">
    <location>
        <begin position="635"/>
        <end position="665"/>
    </location>
</feature>
<feature type="region of interest" description="Disordered" evidence="1">
    <location>
        <begin position="577"/>
        <end position="725"/>
    </location>
</feature>
<dbReference type="EMBL" id="UYSU01036781">
    <property type="protein sequence ID" value="VDL98147.1"/>
    <property type="molecule type" value="Genomic_DNA"/>
</dbReference>
<feature type="region of interest" description="Disordered" evidence="1">
    <location>
        <begin position="181"/>
        <end position="248"/>
    </location>
</feature>
<dbReference type="OrthoDB" id="6233843at2759"/>
<evidence type="ECO:0000313" key="2">
    <source>
        <dbReference type="EMBL" id="VDL98147.1"/>
    </source>
</evidence>
<protein>
    <submittedName>
        <fullName evidence="4">SET domain-containing protein</fullName>
    </submittedName>
</protein>
<feature type="compositionally biased region" description="Basic residues" evidence="1">
    <location>
        <begin position="578"/>
        <end position="587"/>
    </location>
</feature>
<proteinExistence type="predicted"/>
<keyword evidence="3" id="KW-1185">Reference proteome</keyword>
<reference evidence="2 3" key="2">
    <citation type="submission" date="2018-11" db="EMBL/GenBank/DDBJ databases">
        <authorList>
            <consortium name="Pathogen Informatics"/>
        </authorList>
    </citation>
    <scope>NUCLEOTIDE SEQUENCE [LARGE SCALE GENOMIC DNA]</scope>
    <source>
        <strain evidence="2 3">NST_G2</strain>
    </source>
</reference>
<feature type="region of interest" description="Disordered" evidence="1">
    <location>
        <begin position="119"/>
        <end position="158"/>
    </location>
</feature>
<feature type="compositionally biased region" description="Basic and acidic residues" evidence="1">
    <location>
        <begin position="945"/>
        <end position="960"/>
    </location>
</feature>
<reference evidence="4" key="1">
    <citation type="submission" date="2016-06" db="UniProtKB">
        <authorList>
            <consortium name="WormBaseParasite"/>
        </authorList>
    </citation>
    <scope>IDENTIFICATION</scope>
</reference>
<dbReference type="Proteomes" id="UP000275846">
    <property type="component" value="Unassembled WGS sequence"/>
</dbReference>
<dbReference type="WBParaSite" id="SSLN_0001220901-mRNA-1">
    <property type="protein sequence ID" value="SSLN_0001220901-mRNA-1"/>
    <property type="gene ID" value="SSLN_0001220901"/>
</dbReference>
<feature type="compositionally biased region" description="Basic and acidic residues" evidence="1">
    <location>
        <begin position="599"/>
        <end position="612"/>
    </location>
</feature>
<accession>A0A183T5L4</accession>
<evidence type="ECO:0000256" key="1">
    <source>
        <dbReference type="SAM" id="MobiDB-lite"/>
    </source>
</evidence>
<name>A0A183T5L4_SCHSO</name>
<organism evidence="4">
    <name type="scientific">Schistocephalus solidus</name>
    <name type="common">Tapeworm</name>
    <dbReference type="NCBI Taxonomy" id="70667"/>
    <lineage>
        <taxon>Eukaryota</taxon>
        <taxon>Metazoa</taxon>
        <taxon>Spiralia</taxon>
        <taxon>Lophotrochozoa</taxon>
        <taxon>Platyhelminthes</taxon>
        <taxon>Cestoda</taxon>
        <taxon>Eucestoda</taxon>
        <taxon>Diphyllobothriidea</taxon>
        <taxon>Diphyllobothriidae</taxon>
        <taxon>Schistocephalus</taxon>
    </lineage>
</organism>
<feature type="region of interest" description="Disordered" evidence="1">
    <location>
        <begin position="939"/>
        <end position="963"/>
    </location>
</feature>
<gene>
    <name evidence="2" type="ORF">SSLN_LOCUS11762</name>
</gene>
<feature type="compositionally biased region" description="Basic residues" evidence="1">
    <location>
        <begin position="685"/>
        <end position="694"/>
    </location>
</feature>
<evidence type="ECO:0000313" key="3">
    <source>
        <dbReference type="Proteomes" id="UP000275846"/>
    </source>
</evidence>
<sequence>MVLFKQLFTGVIDPQIRKALLWDWPFALNKALALAHEEEVLQTARDQPLRLLFGVTAIQLHSSRDAFTQTLSKPCSCGSSPIQNNWRQTKTHRTIHDIDIDPGPSDGVAKLPLLNHRSSTLDDRPKVGIAPNPLLKPTPRQPVNRRARNLKSATNEIKKRQLLAEKRHSSMLNFDLNSDRELQSVPKPGMVRSSSISASKRTVAVPKADPVKSILPIQEDSDGKKEENVAKSSPSSSTTTQKRKTPDQMLDEILRQEKFSFRRERVQRIVDKVGGEVQVENAACCPVSEACENRSNCHSAEKPVEPEKWTNSSAVDQNMHNRTSISSLSWKGFESGPWPEGARIPVEKISDSSSQREIEAAYFYKPAKKWVRLPTSLTEVRVPGRGILPVKRLPQDPLAKYINEQKTFSMGFWSNIRSESACTADDASLVHQAALFRLCEAFTENMGREYLKAMARESVQPFSSSDEEKPYWHEDAKLVHDDNERLWNWDSSLLTSKRLREDKSPPEPEPSEVCSLVRDSMDMKSDLSALFMIGSDCSTDMEFDEYDFVKAHKEHPFTDPLLMAGLQHQSLPRERWLQRQRRRRRARGLATEELVSEMQPDRSVEAVSEHPPESLSTPPPPIDQQQREQLGAAAGTTSSVEPAVSRTQESVVPTTTASIISTTGPVSEIEESESEAGVKPDEKSKRSRRKRTRVKPSAQHAGSKQETKDVGKAKSKSGQSKKLVIDSSTDEKEVLMWTYMTGFENACIGWEKKLIAAAAPNPMFWIENLESASMKAAGSVASGETEKDEKLGKHGLSKRFASVAGGLEQLRRYLVAFAEAEEPKAEVLLDCMVKDYVLQMPLAVRDPEHLKEVYLATVVKHPMLFKMVLRKRDILPEDLQVFVKEILELAEASDTMLSLRHPSESKSRLITDAAKEMFTSGLLYGGPKCPPEMMRQVSAPKPKNLRGDSDLSEVEREQKQRAKSLRIRQMEEAAATEMAAEEGGNALSNYNADIANELAFYMSLRNPSQNILEEIAYKFAEFGCYIRPLFEKRWEQISTERDPEALLPELKALRDLRCKQMERMNYRIHLSDELQKDEGEKVQRLCKTLVLRLCRLLRGPAGTLPGSGIWMGLLACLQGIMFWPLIGDLLVCKLNYWLPPLFLSLNNHYASVREEGCCVLAFLVCSYPFFSRLHQYSRRLLICNFTFALLDAMDCNQDSYVFYHGVMGYLLHSIPCTAPIDCLLMWVPEIADRKDSLVARDWPLYIYYVAKYWPDFAMDWNLLYQRQVLALLQTGLERNISRHNAKTAILYLVRRTKRICPLLTAWRLKDED</sequence>
<feature type="compositionally biased region" description="Basic and acidic residues" evidence="1">
    <location>
        <begin position="703"/>
        <end position="712"/>
    </location>
</feature>
<evidence type="ECO:0000313" key="4">
    <source>
        <dbReference type="WBParaSite" id="SSLN_0001220901-mRNA-1"/>
    </source>
</evidence>